<evidence type="ECO:0000256" key="1">
    <source>
        <dbReference type="SAM" id="SignalP"/>
    </source>
</evidence>
<dbReference type="STRING" id="947013.SAMN04488109_5772"/>
<evidence type="ECO:0000313" key="3">
    <source>
        <dbReference type="Proteomes" id="UP000184212"/>
    </source>
</evidence>
<dbReference type="EMBL" id="FQWQ01000005">
    <property type="protein sequence ID" value="SHH87857.1"/>
    <property type="molecule type" value="Genomic_DNA"/>
</dbReference>
<feature type="signal peptide" evidence="1">
    <location>
        <begin position="1"/>
        <end position="20"/>
    </location>
</feature>
<dbReference type="Proteomes" id="UP000184212">
    <property type="component" value="Unassembled WGS sequence"/>
</dbReference>
<accession>A0A1M5WK86</accession>
<keyword evidence="1" id="KW-0732">Signal</keyword>
<proteinExistence type="predicted"/>
<dbReference type="Pfam" id="PF13689">
    <property type="entry name" value="DUF4154"/>
    <property type="match status" value="1"/>
</dbReference>
<name>A0A1M5WK86_9BACT</name>
<feature type="chain" id="PRO_5013359438" description="DUF4154 domain-containing protein" evidence="1">
    <location>
        <begin position="21"/>
        <end position="170"/>
    </location>
</feature>
<gene>
    <name evidence="2" type="ORF">SAMN04488109_5772</name>
</gene>
<keyword evidence="3" id="KW-1185">Reference proteome</keyword>
<organism evidence="2 3">
    <name type="scientific">Chryseolinea serpens</name>
    <dbReference type="NCBI Taxonomy" id="947013"/>
    <lineage>
        <taxon>Bacteria</taxon>
        <taxon>Pseudomonadati</taxon>
        <taxon>Bacteroidota</taxon>
        <taxon>Cytophagia</taxon>
        <taxon>Cytophagales</taxon>
        <taxon>Fulvivirgaceae</taxon>
        <taxon>Chryseolinea</taxon>
    </lineage>
</organism>
<protein>
    <recommendedName>
        <fullName evidence="4">DUF4154 domain-containing protein</fullName>
    </recommendedName>
</protein>
<dbReference type="RefSeq" id="WP_073141638.1">
    <property type="nucleotide sequence ID" value="NZ_FQWQ01000005.1"/>
</dbReference>
<reference evidence="2 3" key="1">
    <citation type="submission" date="2016-11" db="EMBL/GenBank/DDBJ databases">
        <authorList>
            <person name="Jaros S."/>
            <person name="Januszkiewicz K."/>
            <person name="Wedrychowicz H."/>
        </authorList>
    </citation>
    <scope>NUCLEOTIDE SEQUENCE [LARGE SCALE GENOMIC DNA]</scope>
    <source>
        <strain evidence="2 3">DSM 24574</strain>
    </source>
</reference>
<dbReference type="InterPro" id="IPR025293">
    <property type="entry name" value="YfiR/HmsC-like"/>
</dbReference>
<evidence type="ECO:0008006" key="4">
    <source>
        <dbReference type="Google" id="ProtNLM"/>
    </source>
</evidence>
<dbReference type="AlphaFoldDB" id="A0A1M5WK86"/>
<evidence type="ECO:0000313" key="2">
    <source>
        <dbReference type="EMBL" id="SHH87857.1"/>
    </source>
</evidence>
<sequence length="170" mass="18519">MKMFKALAVAALLISGSTYAQERSVEEVYSMMVFNFTKYVQWPDHAGSGEFVIGVVGNADIYNTLNGWYGGKPRGTKTYVIKKFANASEVTDCHVLFIDKSKSSEFEAANNKVKGKGTLVITDKNGLGEKGSGINFKMVDNKLKFELNQKAIEASNLKVSGALSSMAILI</sequence>